<gene>
    <name evidence="2" type="ORF">SRB5_14040</name>
</gene>
<proteinExistence type="predicted"/>
<feature type="region of interest" description="Disordered" evidence="1">
    <location>
        <begin position="212"/>
        <end position="239"/>
    </location>
</feature>
<reference evidence="2 3" key="1">
    <citation type="submission" date="2019-10" db="EMBL/GenBank/DDBJ databases">
        <title>Streptomyces smaragdinus sp. nov. and Streptomyces fabii sp. nov., isolated from the gut of fungus growing-termite Macrotermes natalensis.</title>
        <authorList>
            <person name="Schwitalla J."/>
            <person name="Benndorf R."/>
            <person name="Martin K."/>
            <person name="De Beer W."/>
            <person name="Kaster A.-K."/>
            <person name="Vollmers J."/>
            <person name="Poulsen M."/>
            <person name="Beemelmanns C."/>
        </authorList>
    </citation>
    <scope>NUCLEOTIDE SEQUENCE [LARGE SCALE GENOMIC DNA]</scope>
    <source>
        <strain evidence="2 3">RB5</strain>
    </source>
</reference>
<dbReference type="InterPro" id="IPR014988">
    <property type="entry name" value="Uncharacterised_YqcI/YcgG"/>
</dbReference>
<sequence>MSAVDPAAVSAALEEFITEDDFVCLGARAALRRHRVLQHHYGELGGAESVVRHLDDLYAFLETFEPSAQSFTSFVATFDGPEPGSEEEFEAALWRHLQALHDRDRLAYDWCEDYDSDPASANFGFSVAGHPFFVVGLNPRASRPSRRFAYPALVFNSHRQFNALGINFFKLRMKIRKREKAFHGAMNPSFIAYKDEARHYGGRMTEREWVCPFSPKPGPDAATSSAETLSPDSGSTKPI</sequence>
<name>A0A7K0CCV3_9ACTN</name>
<comment type="caution">
    <text evidence="2">The sequence shown here is derived from an EMBL/GenBank/DDBJ whole genome shotgun (WGS) entry which is preliminary data.</text>
</comment>
<protein>
    <recommendedName>
        <fullName evidence="4">YqcI/YcgG family protein</fullName>
    </recommendedName>
</protein>
<evidence type="ECO:0000313" key="2">
    <source>
        <dbReference type="EMBL" id="MQY11289.1"/>
    </source>
</evidence>
<organism evidence="2 3">
    <name type="scientific">Streptomyces smaragdinus</name>
    <dbReference type="NCBI Taxonomy" id="2585196"/>
    <lineage>
        <taxon>Bacteria</taxon>
        <taxon>Bacillati</taxon>
        <taxon>Actinomycetota</taxon>
        <taxon>Actinomycetes</taxon>
        <taxon>Kitasatosporales</taxon>
        <taxon>Streptomycetaceae</taxon>
        <taxon>Streptomyces</taxon>
    </lineage>
</organism>
<keyword evidence="3" id="KW-1185">Reference proteome</keyword>
<dbReference type="NCBIfam" id="NF041366">
    <property type="entry name" value="GntA_guanitoxin"/>
    <property type="match status" value="1"/>
</dbReference>
<feature type="compositionally biased region" description="Polar residues" evidence="1">
    <location>
        <begin position="222"/>
        <end position="239"/>
    </location>
</feature>
<dbReference type="Proteomes" id="UP000466345">
    <property type="component" value="Unassembled WGS sequence"/>
</dbReference>
<dbReference type="PANTHER" id="PTHR40045">
    <property type="entry name" value="YCGG FAMILY PROTEIN"/>
    <property type="match status" value="1"/>
</dbReference>
<evidence type="ECO:0008006" key="4">
    <source>
        <dbReference type="Google" id="ProtNLM"/>
    </source>
</evidence>
<dbReference type="EMBL" id="WEGJ01000003">
    <property type="protein sequence ID" value="MQY11289.1"/>
    <property type="molecule type" value="Genomic_DNA"/>
</dbReference>
<dbReference type="Pfam" id="PF08892">
    <property type="entry name" value="YqcI_YcgG"/>
    <property type="match status" value="1"/>
</dbReference>
<dbReference type="AlphaFoldDB" id="A0A7K0CCV3"/>
<evidence type="ECO:0000256" key="1">
    <source>
        <dbReference type="SAM" id="MobiDB-lite"/>
    </source>
</evidence>
<evidence type="ECO:0000313" key="3">
    <source>
        <dbReference type="Proteomes" id="UP000466345"/>
    </source>
</evidence>
<dbReference type="RefSeq" id="WP_323377213.1">
    <property type="nucleotide sequence ID" value="NZ_WEGJ01000003.1"/>
</dbReference>
<accession>A0A7K0CCV3</accession>
<dbReference type="PANTHER" id="PTHR40045:SF1">
    <property type="entry name" value="YQCI_YCGG FAMILY PROTEIN"/>
    <property type="match status" value="1"/>
</dbReference>